<protein>
    <submittedName>
        <fullName evidence="2">Uncharacterized protein</fullName>
    </submittedName>
</protein>
<organism evidence="2">
    <name type="scientific">Anguilla anguilla</name>
    <name type="common">European freshwater eel</name>
    <name type="synonym">Muraena anguilla</name>
    <dbReference type="NCBI Taxonomy" id="7936"/>
    <lineage>
        <taxon>Eukaryota</taxon>
        <taxon>Metazoa</taxon>
        <taxon>Chordata</taxon>
        <taxon>Craniata</taxon>
        <taxon>Vertebrata</taxon>
        <taxon>Euteleostomi</taxon>
        <taxon>Actinopterygii</taxon>
        <taxon>Neopterygii</taxon>
        <taxon>Teleostei</taxon>
        <taxon>Anguilliformes</taxon>
        <taxon>Anguillidae</taxon>
        <taxon>Anguilla</taxon>
    </lineage>
</organism>
<feature type="region of interest" description="Disordered" evidence="1">
    <location>
        <begin position="53"/>
        <end position="86"/>
    </location>
</feature>
<sequence length="86" mass="9851">MKLETSHTIQGTRISQNKQINKITWLNTFGTDNTIPVHTTCLKQLLQIRQNRQLGKTNAGRQTQQENKRKTNSISKMWAEIGSKEG</sequence>
<dbReference type="EMBL" id="GBXM01007363">
    <property type="protein sequence ID" value="JAI01215.1"/>
    <property type="molecule type" value="Transcribed_RNA"/>
</dbReference>
<dbReference type="AlphaFoldDB" id="A0A0E9XEY1"/>
<feature type="compositionally biased region" description="Polar residues" evidence="1">
    <location>
        <begin position="53"/>
        <end position="65"/>
    </location>
</feature>
<reference evidence="2" key="1">
    <citation type="submission" date="2014-11" db="EMBL/GenBank/DDBJ databases">
        <authorList>
            <person name="Amaro Gonzalez C."/>
        </authorList>
    </citation>
    <scope>NUCLEOTIDE SEQUENCE</scope>
</reference>
<accession>A0A0E9XEY1</accession>
<evidence type="ECO:0000256" key="1">
    <source>
        <dbReference type="SAM" id="MobiDB-lite"/>
    </source>
</evidence>
<reference evidence="2" key="2">
    <citation type="journal article" date="2015" name="Fish Shellfish Immunol.">
        <title>Early steps in the European eel (Anguilla anguilla)-Vibrio vulnificus interaction in the gills: Role of the RtxA13 toxin.</title>
        <authorList>
            <person name="Callol A."/>
            <person name="Pajuelo D."/>
            <person name="Ebbesson L."/>
            <person name="Teles M."/>
            <person name="MacKenzie S."/>
            <person name="Amaro C."/>
        </authorList>
    </citation>
    <scope>NUCLEOTIDE SEQUENCE</scope>
</reference>
<evidence type="ECO:0000313" key="2">
    <source>
        <dbReference type="EMBL" id="JAI01215.1"/>
    </source>
</evidence>
<name>A0A0E9XEY1_ANGAN</name>
<proteinExistence type="predicted"/>